<dbReference type="SUPFAM" id="SSF101874">
    <property type="entry name" value="YceI-like"/>
    <property type="match status" value="1"/>
</dbReference>
<dbReference type="Pfam" id="PF04264">
    <property type="entry name" value="YceI"/>
    <property type="match status" value="1"/>
</dbReference>
<feature type="signal peptide" evidence="1">
    <location>
        <begin position="1"/>
        <end position="20"/>
    </location>
</feature>
<dbReference type="Proteomes" id="UP000307244">
    <property type="component" value="Unassembled WGS sequence"/>
</dbReference>
<comment type="caution">
    <text evidence="3">The sequence shown here is derived from an EMBL/GenBank/DDBJ whole genome shotgun (WGS) entry which is preliminary data.</text>
</comment>
<dbReference type="OrthoDB" id="799853at2"/>
<reference evidence="3 4" key="1">
    <citation type="submission" date="2019-04" db="EMBL/GenBank/DDBJ databases">
        <title>Pedobacter sp. RP-3-15 sp. nov., isolated from Arctic soil.</title>
        <authorList>
            <person name="Dahal R.H."/>
            <person name="Kim D.-U."/>
        </authorList>
    </citation>
    <scope>NUCLEOTIDE SEQUENCE [LARGE SCALE GENOMIC DNA]</scope>
    <source>
        <strain evidence="3 4">RP-3-15</strain>
    </source>
</reference>
<dbReference type="SUPFAM" id="SSF63829">
    <property type="entry name" value="Calcium-dependent phosphotriesterase"/>
    <property type="match status" value="1"/>
</dbReference>
<protein>
    <submittedName>
        <fullName evidence="3">Transcriptional regulator</fullName>
    </submittedName>
</protein>
<dbReference type="Pfam" id="PF07494">
    <property type="entry name" value="Reg_prop"/>
    <property type="match status" value="3"/>
</dbReference>
<dbReference type="InterPro" id="IPR015943">
    <property type="entry name" value="WD40/YVTN_repeat-like_dom_sf"/>
</dbReference>
<dbReference type="InterPro" id="IPR011110">
    <property type="entry name" value="Reg_prop"/>
</dbReference>
<feature type="domain" description="Lipid/polyisoprenoid-binding YceI-like" evidence="2">
    <location>
        <begin position="357"/>
        <end position="545"/>
    </location>
</feature>
<sequence>MKYIHVYALFLMSVFLTSCGQDKTGLPQDNIKSEINDIGPNIMVRNIKNGRNGTILIAGPNNSSFGDVFRYDARLPEVQGKSFTNLTGKIGPHRFWDVLEDRRGNTWFTSTDSGVYYYNGKSIQHFTTTEGLADNRVMFVYEDKAGIIWFGTGNGLSSYDGKSFRSFKNPNPSRDYSGRNWNNDITKILEDKTGKLWVGTRGAAFVYDGKTFTTLTHKGEPFIDVWAIMEDRKGNIWLSGFNGFKVSQTGGLWRYNASTFTKVSERGAYTIIEDEKGNIWTTGPVNPANSTVQALSRYDAKSLYSNKPTVTEIKSGNAFYGLLEANDGSIWFGDATGVYRYDGKTITDFYNKAGQKKYIIDTKQSAVVWKGSTLLGGWEGSKFLGDGSQTGDVDILKGELLIDNRHLVGGTVEVDMNTIGNFVDQRSLNQLPAFFDVKKFPVSTFAITKVETGNTKVPSDGSIRVNYGNIKVTGNLTLEGITKAVTFPARMQFKHGMDGTVEMNGTLIIDRTDWSIDYASEKHFDKSGDGTISDDVKLFMKIVAKKIKR</sequence>
<dbReference type="PANTHER" id="PTHR34406:SF1">
    <property type="entry name" value="PROTEIN YCEI"/>
    <property type="match status" value="1"/>
</dbReference>
<dbReference type="SUPFAM" id="SSF101898">
    <property type="entry name" value="NHL repeat"/>
    <property type="match status" value="1"/>
</dbReference>
<evidence type="ECO:0000313" key="4">
    <source>
        <dbReference type="Proteomes" id="UP000307244"/>
    </source>
</evidence>
<evidence type="ECO:0000256" key="1">
    <source>
        <dbReference type="SAM" id="SignalP"/>
    </source>
</evidence>
<dbReference type="PANTHER" id="PTHR34406">
    <property type="entry name" value="PROTEIN YCEI"/>
    <property type="match status" value="1"/>
</dbReference>
<keyword evidence="1" id="KW-0732">Signal</keyword>
<dbReference type="Gene3D" id="2.130.10.10">
    <property type="entry name" value="YVTN repeat-like/Quinoprotein amine dehydrogenase"/>
    <property type="match status" value="3"/>
</dbReference>
<dbReference type="InterPro" id="IPR036761">
    <property type="entry name" value="TTHA0802/YceI-like_sf"/>
</dbReference>
<dbReference type="InterPro" id="IPR007372">
    <property type="entry name" value="Lipid/polyisoprenoid-bd_YceI"/>
</dbReference>
<dbReference type="PROSITE" id="PS51257">
    <property type="entry name" value="PROKAR_LIPOPROTEIN"/>
    <property type="match status" value="1"/>
</dbReference>
<dbReference type="RefSeq" id="WP_136834230.1">
    <property type="nucleotide sequence ID" value="NZ_SWBQ01000001.1"/>
</dbReference>
<dbReference type="AlphaFoldDB" id="A0A4U1CLU9"/>
<keyword evidence="4" id="KW-1185">Reference proteome</keyword>
<dbReference type="SMART" id="SM00867">
    <property type="entry name" value="YceI"/>
    <property type="match status" value="1"/>
</dbReference>
<dbReference type="Gene3D" id="2.40.128.110">
    <property type="entry name" value="Lipid/polyisoprenoid-binding, YceI-like"/>
    <property type="match status" value="1"/>
</dbReference>
<evidence type="ECO:0000313" key="3">
    <source>
        <dbReference type="EMBL" id="TKC08811.1"/>
    </source>
</evidence>
<organism evidence="3 4">
    <name type="scientific">Pedobacter frigoris</name>
    <dbReference type="NCBI Taxonomy" id="2571272"/>
    <lineage>
        <taxon>Bacteria</taxon>
        <taxon>Pseudomonadati</taxon>
        <taxon>Bacteroidota</taxon>
        <taxon>Sphingobacteriia</taxon>
        <taxon>Sphingobacteriales</taxon>
        <taxon>Sphingobacteriaceae</taxon>
        <taxon>Pedobacter</taxon>
    </lineage>
</organism>
<accession>A0A4U1CLU9</accession>
<name>A0A4U1CLU9_9SPHI</name>
<gene>
    <name evidence="3" type="ORF">FA047_01555</name>
</gene>
<feature type="chain" id="PRO_5020499173" evidence="1">
    <location>
        <begin position="21"/>
        <end position="549"/>
    </location>
</feature>
<proteinExistence type="predicted"/>
<evidence type="ECO:0000259" key="2">
    <source>
        <dbReference type="SMART" id="SM00867"/>
    </source>
</evidence>
<dbReference type="EMBL" id="SWBQ01000001">
    <property type="protein sequence ID" value="TKC08811.1"/>
    <property type="molecule type" value="Genomic_DNA"/>
</dbReference>